<dbReference type="HAMAP" id="MF_01658">
    <property type="entry name" value="COQ7"/>
    <property type="match status" value="1"/>
</dbReference>
<comment type="cofactor">
    <cofactor evidence="9">
        <name>Fe cation</name>
        <dbReference type="ChEBI" id="CHEBI:24875"/>
    </cofactor>
    <text evidence="9">Binds 2 iron ions per subunit.</text>
</comment>
<dbReference type="GO" id="GO:0006744">
    <property type="term" value="P:ubiquinone biosynthetic process"/>
    <property type="evidence" value="ECO:0007669"/>
    <property type="project" value="UniProtKB-UniRule"/>
</dbReference>
<dbReference type="EC" id="1.14.99.60" evidence="9"/>
<dbReference type="InterPro" id="IPR011566">
    <property type="entry name" value="Ubq_synth_Coq7"/>
</dbReference>
<dbReference type="PANTHER" id="PTHR11237">
    <property type="entry name" value="COENZYME Q10 BIOSYNTHESIS PROTEIN 7"/>
    <property type="match status" value="1"/>
</dbReference>
<keyword evidence="7 9" id="KW-0503">Monooxygenase</keyword>
<evidence type="ECO:0000256" key="1">
    <source>
        <dbReference type="ARBA" id="ARBA00004749"/>
    </source>
</evidence>
<proteinExistence type="inferred from homology"/>
<feature type="binding site" evidence="9">
    <location>
        <position position="93"/>
    </location>
    <ligand>
        <name>Fe cation</name>
        <dbReference type="ChEBI" id="CHEBI:24875"/>
        <label>1</label>
    </ligand>
</feature>
<dbReference type="InterPro" id="IPR012347">
    <property type="entry name" value="Ferritin-like"/>
</dbReference>
<gene>
    <name evidence="9" type="primary">coq7</name>
    <name evidence="10" type="ORF">SAMN02745130_00536</name>
</gene>
<evidence type="ECO:0000256" key="6">
    <source>
        <dbReference type="ARBA" id="ARBA00023004"/>
    </source>
</evidence>
<evidence type="ECO:0000256" key="5">
    <source>
        <dbReference type="ARBA" id="ARBA00023002"/>
    </source>
</evidence>
<dbReference type="GO" id="GO:0046872">
    <property type="term" value="F:metal ion binding"/>
    <property type="evidence" value="ECO:0007669"/>
    <property type="project" value="UniProtKB-KW"/>
</dbReference>
<dbReference type="InterPro" id="IPR009078">
    <property type="entry name" value="Ferritin-like_SF"/>
</dbReference>
<dbReference type="Gene3D" id="1.20.1260.10">
    <property type="match status" value="1"/>
</dbReference>
<keyword evidence="3 9" id="KW-0831">Ubiquinone biosynthesis</keyword>
<feature type="binding site" evidence="9">
    <location>
        <position position="177"/>
    </location>
    <ligand>
        <name>Fe cation</name>
        <dbReference type="ChEBI" id="CHEBI:24875"/>
        <label>1</label>
    </ligand>
</feature>
<dbReference type="InterPro" id="IPR047809">
    <property type="entry name" value="COQ7_proteobact"/>
</dbReference>
<feature type="binding site" evidence="9">
    <location>
        <position position="93"/>
    </location>
    <ligand>
        <name>Fe cation</name>
        <dbReference type="ChEBI" id="CHEBI:24875"/>
        <label>2</label>
    </ligand>
</feature>
<dbReference type="GO" id="GO:0005886">
    <property type="term" value="C:plasma membrane"/>
    <property type="evidence" value="ECO:0007669"/>
    <property type="project" value="UniProtKB-SubCell"/>
</dbReference>
<evidence type="ECO:0000256" key="7">
    <source>
        <dbReference type="ARBA" id="ARBA00023033"/>
    </source>
</evidence>
<feature type="binding site" evidence="9">
    <location>
        <position position="180"/>
    </location>
    <ligand>
        <name>Fe cation</name>
        <dbReference type="ChEBI" id="CHEBI:24875"/>
        <label>2</label>
    </ligand>
</feature>
<evidence type="ECO:0000256" key="3">
    <source>
        <dbReference type="ARBA" id="ARBA00022688"/>
    </source>
</evidence>
<evidence type="ECO:0000256" key="4">
    <source>
        <dbReference type="ARBA" id="ARBA00022723"/>
    </source>
</evidence>
<accession>A0A1T4VXX6</accession>
<comment type="subcellular location">
    <subcellularLocation>
        <location evidence="9">Cell membrane</location>
        <topology evidence="9">Peripheral membrane protein</topology>
    </subcellularLocation>
</comment>
<keyword evidence="11" id="KW-1185">Reference proteome</keyword>
<comment type="pathway">
    <text evidence="1 9">Cofactor biosynthesis; ubiquinone biosynthesis.</text>
</comment>
<dbReference type="Pfam" id="PF03232">
    <property type="entry name" value="COQ7"/>
    <property type="match status" value="1"/>
</dbReference>
<keyword evidence="10" id="KW-0830">Ubiquinone</keyword>
<keyword evidence="4 9" id="KW-0479">Metal-binding</keyword>
<dbReference type="PANTHER" id="PTHR11237:SF4">
    <property type="entry name" value="5-DEMETHOXYUBIQUINONE HYDROXYLASE, MITOCHONDRIAL"/>
    <property type="match status" value="1"/>
</dbReference>
<feature type="binding site" evidence="9">
    <location>
        <position position="96"/>
    </location>
    <ligand>
        <name>Fe cation</name>
        <dbReference type="ChEBI" id="CHEBI:24875"/>
        <label>1</label>
    </ligand>
</feature>
<evidence type="ECO:0000256" key="8">
    <source>
        <dbReference type="ARBA" id="ARBA00023136"/>
    </source>
</evidence>
<evidence type="ECO:0000313" key="10">
    <source>
        <dbReference type="EMBL" id="SKA69668.1"/>
    </source>
</evidence>
<organism evidence="10 11">
    <name type="scientific">Thiothrix eikelboomii</name>
    <dbReference type="NCBI Taxonomy" id="92487"/>
    <lineage>
        <taxon>Bacteria</taxon>
        <taxon>Pseudomonadati</taxon>
        <taxon>Pseudomonadota</taxon>
        <taxon>Gammaproteobacteria</taxon>
        <taxon>Thiotrichales</taxon>
        <taxon>Thiotrichaceae</taxon>
        <taxon>Thiothrix</taxon>
    </lineage>
</organism>
<dbReference type="SUPFAM" id="SSF47240">
    <property type="entry name" value="Ferritin-like"/>
    <property type="match status" value="1"/>
</dbReference>
<comment type="function">
    <text evidence="9">Catalyzes the hydroxylation of 2-nonaprenyl-3-methyl-6-methoxy-1,4-benzoquinol during ubiquinone biosynthesis.</text>
</comment>
<evidence type="ECO:0000256" key="2">
    <source>
        <dbReference type="ARBA" id="ARBA00022475"/>
    </source>
</evidence>
<dbReference type="UniPathway" id="UPA00232"/>
<feature type="binding site" evidence="9">
    <location>
        <position position="63"/>
    </location>
    <ligand>
        <name>Fe cation</name>
        <dbReference type="ChEBI" id="CHEBI:24875"/>
        <label>1</label>
    </ligand>
</feature>
<feature type="binding site" evidence="9">
    <location>
        <position position="177"/>
    </location>
    <ligand>
        <name>Fe cation</name>
        <dbReference type="ChEBI" id="CHEBI:24875"/>
        <label>2</label>
    </ligand>
</feature>
<dbReference type="CDD" id="cd01042">
    <property type="entry name" value="DMQH"/>
    <property type="match status" value="1"/>
</dbReference>
<keyword evidence="5 9" id="KW-0560">Oxidoreductase</keyword>
<dbReference type="EMBL" id="FUYB01000002">
    <property type="protein sequence ID" value="SKA69668.1"/>
    <property type="molecule type" value="Genomic_DNA"/>
</dbReference>
<keyword evidence="2 9" id="KW-1003">Cell membrane</keyword>
<evidence type="ECO:0000256" key="9">
    <source>
        <dbReference type="HAMAP-Rule" id="MF_01658"/>
    </source>
</evidence>
<reference evidence="10 11" key="1">
    <citation type="submission" date="2017-02" db="EMBL/GenBank/DDBJ databases">
        <authorList>
            <person name="Peterson S.W."/>
        </authorList>
    </citation>
    <scope>NUCLEOTIDE SEQUENCE [LARGE SCALE GENOMIC DNA]</scope>
    <source>
        <strain evidence="10 11">ATCC 49788</strain>
    </source>
</reference>
<dbReference type="AlphaFoldDB" id="A0A1T4VXX6"/>
<dbReference type="NCBIfam" id="NF033656">
    <property type="entry name" value="DMQ_monoox_COQ7"/>
    <property type="match status" value="1"/>
</dbReference>
<feature type="binding site" evidence="9">
    <location>
        <position position="145"/>
    </location>
    <ligand>
        <name>Fe cation</name>
        <dbReference type="ChEBI" id="CHEBI:24875"/>
        <label>2</label>
    </ligand>
</feature>
<comment type="similarity">
    <text evidence="9">Belongs to the COQ7 family.</text>
</comment>
<keyword evidence="6 9" id="KW-0408">Iron</keyword>
<dbReference type="STRING" id="92487.SAMN02745130_00536"/>
<keyword evidence="8 9" id="KW-0472">Membrane</keyword>
<evidence type="ECO:0000313" key="11">
    <source>
        <dbReference type="Proteomes" id="UP000190460"/>
    </source>
</evidence>
<protein>
    <recommendedName>
        <fullName evidence="9">3-demethoxyubiquinol 3-hydroxylase</fullName>
        <shortName evidence="9">DMQ hydroxylase</shortName>
        <ecNumber evidence="9">1.14.99.60</ecNumber>
    </recommendedName>
    <alternativeName>
        <fullName evidence="9">2-nonaprenyl-3-methyl-6-methoxy-1,4-benzoquinol hydroxylase</fullName>
    </alternativeName>
</protein>
<name>A0A1T4VXX6_9GAMM</name>
<comment type="catalytic activity">
    <reaction evidence="9">
        <text>a 5-methoxy-2-methyl-3-(all-trans-polyprenyl)benzene-1,4-diol + AH2 + O2 = a 3-demethylubiquinol + A + H2O</text>
        <dbReference type="Rhea" id="RHEA:50908"/>
        <dbReference type="Rhea" id="RHEA-COMP:10859"/>
        <dbReference type="Rhea" id="RHEA-COMP:10914"/>
        <dbReference type="ChEBI" id="CHEBI:13193"/>
        <dbReference type="ChEBI" id="CHEBI:15377"/>
        <dbReference type="ChEBI" id="CHEBI:15379"/>
        <dbReference type="ChEBI" id="CHEBI:17499"/>
        <dbReference type="ChEBI" id="CHEBI:84167"/>
        <dbReference type="ChEBI" id="CHEBI:84422"/>
        <dbReference type="EC" id="1.14.99.60"/>
    </reaction>
</comment>
<dbReference type="GO" id="GO:0008682">
    <property type="term" value="F:3-demethoxyubiquinol 3-hydroxylase activity"/>
    <property type="evidence" value="ECO:0007669"/>
    <property type="project" value="UniProtKB-EC"/>
</dbReference>
<sequence>MMRTLSLFDRFLVEIDQSLRATEATPTTTERPHPAQGLHERAELTAEEKKRSAQLMRINHAGEVAAQGLYRGQALTAKLPQVREQMERAALEENDHLVWCAQRLDELSSHRSHLNPIWYWGSFSMGAAAGLIGDQWSLGFVKETEDQVERHLAEHLAQLPANDLPSTVILQQMKEDELRHGQMAQQAGGVKLPFPLRKLVMPMLSTVMTRTAKYL</sequence>
<dbReference type="Proteomes" id="UP000190460">
    <property type="component" value="Unassembled WGS sequence"/>
</dbReference>